<evidence type="ECO:0000256" key="2">
    <source>
        <dbReference type="SAM" id="SignalP"/>
    </source>
</evidence>
<feature type="domain" description="L,D-TPase catalytic" evidence="3">
    <location>
        <begin position="98"/>
        <end position="248"/>
    </location>
</feature>
<feature type="compositionally biased region" description="Polar residues" evidence="1">
    <location>
        <begin position="47"/>
        <end position="56"/>
    </location>
</feature>
<feature type="signal peptide" evidence="2">
    <location>
        <begin position="1"/>
        <end position="26"/>
    </location>
</feature>
<accession>A0ABP7J451</accession>
<gene>
    <name evidence="4" type="ORF">GCM10022242_39320</name>
</gene>
<comment type="caution">
    <text evidence="4">The sequence shown here is derived from an EMBL/GenBank/DDBJ whole genome shotgun (WGS) entry which is preliminary data.</text>
</comment>
<reference evidence="5" key="1">
    <citation type="journal article" date="2019" name="Int. J. Syst. Evol. Microbiol.">
        <title>The Global Catalogue of Microorganisms (GCM) 10K type strain sequencing project: providing services to taxonomists for standard genome sequencing and annotation.</title>
        <authorList>
            <consortium name="The Broad Institute Genomics Platform"/>
            <consortium name="The Broad Institute Genome Sequencing Center for Infectious Disease"/>
            <person name="Wu L."/>
            <person name="Ma J."/>
        </authorList>
    </citation>
    <scope>NUCLEOTIDE SEQUENCE [LARGE SCALE GENOMIC DNA]</scope>
    <source>
        <strain evidence="5">JCM 16953</strain>
    </source>
</reference>
<name>A0ABP7J451_9ACTN</name>
<dbReference type="RefSeq" id="WP_344778728.1">
    <property type="nucleotide sequence ID" value="NZ_BAABAH010000020.1"/>
</dbReference>
<organism evidence="4 5">
    <name type="scientific">Nocardioides panacisoli</name>
    <dbReference type="NCBI Taxonomy" id="627624"/>
    <lineage>
        <taxon>Bacteria</taxon>
        <taxon>Bacillati</taxon>
        <taxon>Actinomycetota</taxon>
        <taxon>Actinomycetes</taxon>
        <taxon>Propionibacteriales</taxon>
        <taxon>Nocardioidaceae</taxon>
        <taxon>Nocardioides</taxon>
    </lineage>
</organism>
<dbReference type="PROSITE" id="PS51257">
    <property type="entry name" value="PROKAR_LIPOPROTEIN"/>
    <property type="match status" value="1"/>
</dbReference>
<feature type="chain" id="PRO_5046807034" description="L,D-TPase catalytic domain-containing protein" evidence="2">
    <location>
        <begin position="27"/>
        <end position="254"/>
    </location>
</feature>
<dbReference type="PANTHER" id="PTHR38589:SF1">
    <property type="entry name" value="BLR0621 PROTEIN"/>
    <property type="match status" value="1"/>
</dbReference>
<evidence type="ECO:0000313" key="5">
    <source>
        <dbReference type="Proteomes" id="UP001501821"/>
    </source>
</evidence>
<dbReference type="PANTHER" id="PTHR38589">
    <property type="entry name" value="BLR0621 PROTEIN"/>
    <property type="match status" value="1"/>
</dbReference>
<feature type="region of interest" description="Disordered" evidence="1">
    <location>
        <begin position="24"/>
        <end position="61"/>
    </location>
</feature>
<proteinExistence type="predicted"/>
<dbReference type="Proteomes" id="UP001501821">
    <property type="component" value="Unassembled WGS sequence"/>
</dbReference>
<evidence type="ECO:0000259" key="3">
    <source>
        <dbReference type="Pfam" id="PF03734"/>
    </source>
</evidence>
<dbReference type="EMBL" id="BAABAH010000020">
    <property type="protein sequence ID" value="GAA3834389.1"/>
    <property type="molecule type" value="Genomic_DNA"/>
</dbReference>
<sequence>MGATRTIAALAALLACAAGCADQSPAAQPSPAKDTRSAHGTHRVPTSAPTTASYPQPSWADEVPADTTQVVRTVSSDRWCTKPWCTITQAWARGADGWRLVREFRSSIASGGWGKEKQDDFGTPIGVYRIKVTFSTSEANPGRMPWRRRLPTSNVTDEDGPLYNTWIEEPGRTDGNRPAMRWGFVVDYNNVRLQPGAGPAPVPDAGSGIFYHTSRPGARWSPTEGCTQVGDPDDMHWLLTWLRPGADPRVVQDT</sequence>
<protein>
    <recommendedName>
        <fullName evidence="3">L,D-TPase catalytic domain-containing protein</fullName>
    </recommendedName>
</protein>
<evidence type="ECO:0000256" key="1">
    <source>
        <dbReference type="SAM" id="MobiDB-lite"/>
    </source>
</evidence>
<keyword evidence="5" id="KW-1185">Reference proteome</keyword>
<evidence type="ECO:0000313" key="4">
    <source>
        <dbReference type="EMBL" id="GAA3834389.1"/>
    </source>
</evidence>
<dbReference type="CDD" id="cd16913">
    <property type="entry name" value="YkuD_like"/>
    <property type="match status" value="1"/>
</dbReference>
<dbReference type="InterPro" id="IPR005490">
    <property type="entry name" value="LD_TPept_cat_dom"/>
</dbReference>
<keyword evidence="2" id="KW-0732">Signal</keyword>
<dbReference type="Pfam" id="PF03734">
    <property type="entry name" value="YkuD"/>
    <property type="match status" value="1"/>
</dbReference>